<evidence type="ECO:0000313" key="10">
    <source>
        <dbReference type="EMBL" id="WOL08126.1"/>
    </source>
</evidence>
<evidence type="ECO:0000256" key="8">
    <source>
        <dbReference type="SAM" id="MobiDB-lite"/>
    </source>
</evidence>
<evidence type="ECO:0000313" key="11">
    <source>
        <dbReference type="Proteomes" id="UP001327560"/>
    </source>
</evidence>
<evidence type="ECO:0000256" key="7">
    <source>
        <dbReference type="RuleBase" id="RU369040"/>
    </source>
</evidence>
<keyword evidence="11" id="KW-1185">Reference proteome</keyword>
<evidence type="ECO:0000256" key="6">
    <source>
        <dbReference type="ARBA" id="ARBA00023163"/>
    </source>
</evidence>
<evidence type="ECO:0000259" key="9">
    <source>
        <dbReference type="Pfam" id="PF05687"/>
    </source>
</evidence>
<organism evidence="10 11">
    <name type="scientific">Canna indica</name>
    <name type="common">Indian-shot</name>
    <dbReference type="NCBI Taxonomy" id="4628"/>
    <lineage>
        <taxon>Eukaryota</taxon>
        <taxon>Viridiplantae</taxon>
        <taxon>Streptophyta</taxon>
        <taxon>Embryophyta</taxon>
        <taxon>Tracheophyta</taxon>
        <taxon>Spermatophyta</taxon>
        <taxon>Magnoliopsida</taxon>
        <taxon>Liliopsida</taxon>
        <taxon>Zingiberales</taxon>
        <taxon>Cannaceae</taxon>
        <taxon>Canna</taxon>
    </lineage>
</organism>
<proteinExistence type="inferred from homology"/>
<protein>
    <recommendedName>
        <fullName evidence="7">Protein BZR1 homolog</fullName>
    </recommendedName>
    <alternativeName>
        <fullName evidence="7">Protein BRASSINAZOLE-RESISTANT 1 homolog</fullName>
    </alternativeName>
</protein>
<evidence type="ECO:0000256" key="3">
    <source>
        <dbReference type="ARBA" id="ARBA00022626"/>
    </source>
</evidence>
<dbReference type="InterPro" id="IPR008540">
    <property type="entry name" value="BES1_N"/>
</dbReference>
<accession>A0AAQ3KLQ1</accession>
<dbReference type="Pfam" id="PF05687">
    <property type="entry name" value="BES1_N"/>
    <property type="match status" value="1"/>
</dbReference>
<dbReference type="GO" id="GO:0005634">
    <property type="term" value="C:nucleus"/>
    <property type="evidence" value="ECO:0007669"/>
    <property type="project" value="UniProtKB-SubCell"/>
</dbReference>
<sequence length="158" mass="18099">MEEGSSSAEKKRRGCIKTTSSPWTVRRKGREGVVVTLSSRWPTLQERENNRRREQRRRKVAARIYAGLRAHGNYHLPKHADQNDVLKALCQEAGWHVQQDGTISRKPASIGEASNGIFACLESAEYDSETRDDQETTTTTREVREEMSLELTLKYTFM</sequence>
<keyword evidence="4 7" id="KW-0805">Transcription regulation</keyword>
<reference evidence="10 11" key="1">
    <citation type="submission" date="2023-10" db="EMBL/GenBank/DDBJ databases">
        <title>Chromosome-scale genome assembly provides insights into flower coloration mechanisms of Canna indica.</title>
        <authorList>
            <person name="Li C."/>
        </authorList>
    </citation>
    <scope>NUCLEOTIDE SEQUENCE [LARGE SCALE GENOMIC DNA]</scope>
    <source>
        <tissue evidence="10">Flower</tissue>
    </source>
</reference>
<keyword evidence="6 7" id="KW-0804">Transcription</keyword>
<feature type="region of interest" description="Disordered" evidence="8">
    <location>
        <begin position="1"/>
        <end position="20"/>
    </location>
</feature>
<gene>
    <name evidence="10" type="ORF">Cni_G16878</name>
</gene>
<dbReference type="AlphaFoldDB" id="A0AAQ3KLQ1"/>
<dbReference type="GO" id="GO:0009742">
    <property type="term" value="P:brassinosteroid mediated signaling pathway"/>
    <property type="evidence" value="ECO:0007669"/>
    <property type="project" value="UniProtKB-UniRule"/>
</dbReference>
<comment type="similarity">
    <text evidence="1 7">Belongs to the BZR/LAT61 family.</text>
</comment>
<evidence type="ECO:0000256" key="5">
    <source>
        <dbReference type="ARBA" id="ARBA00023125"/>
    </source>
</evidence>
<comment type="subcellular location">
    <subcellularLocation>
        <location evidence="7">Nucleus</location>
    </subcellularLocation>
</comment>
<dbReference type="GO" id="GO:0006351">
    <property type="term" value="P:DNA-templated transcription"/>
    <property type="evidence" value="ECO:0007669"/>
    <property type="project" value="InterPro"/>
</dbReference>
<name>A0AAQ3KLQ1_9LILI</name>
<evidence type="ECO:0000256" key="4">
    <source>
        <dbReference type="ARBA" id="ARBA00023015"/>
    </source>
</evidence>
<feature type="domain" description="BES1/BZR1 plant transcription factor N-terminal" evidence="9">
    <location>
        <begin position="39"/>
        <end position="126"/>
    </location>
</feature>
<dbReference type="Proteomes" id="UP001327560">
    <property type="component" value="Chromosome 5"/>
</dbReference>
<keyword evidence="3 7" id="KW-1070">Brassinosteroid signaling pathway</keyword>
<dbReference type="PANTHER" id="PTHR31506">
    <property type="entry name" value="BES1/BZR1 HOMOLOG PROTEIN 3-RELATED"/>
    <property type="match status" value="1"/>
</dbReference>
<evidence type="ECO:0000256" key="2">
    <source>
        <dbReference type="ARBA" id="ARBA00022604"/>
    </source>
</evidence>
<comment type="function">
    <text evidence="7">Functions in brassinosteroid signaling. May function as transcriptional repressor.</text>
</comment>
<dbReference type="EMBL" id="CP136894">
    <property type="protein sequence ID" value="WOL08126.1"/>
    <property type="molecule type" value="Genomic_DNA"/>
</dbReference>
<dbReference type="InterPro" id="IPR033264">
    <property type="entry name" value="BZR"/>
</dbReference>
<keyword evidence="5 7" id="KW-0238">DNA-binding</keyword>
<dbReference type="GO" id="GO:0003677">
    <property type="term" value="F:DNA binding"/>
    <property type="evidence" value="ECO:0007669"/>
    <property type="project" value="UniProtKB-UniRule"/>
</dbReference>
<keyword evidence="2" id="KW-0341">Growth regulation</keyword>
<evidence type="ECO:0000256" key="1">
    <source>
        <dbReference type="ARBA" id="ARBA00005909"/>
    </source>
</evidence>
<dbReference type="PANTHER" id="PTHR31506:SF21">
    <property type="entry name" value="PROTEIN BZR1 HOMOLOG"/>
    <property type="match status" value="1"/>
</dbReference>
<dbReference type="GO" id="GO:0003700">
    <property type="term" value="F:DNA-binding transcription factor activity"/>
    <property type="evidence" value="ECO:0007669"/>
    <property type="project" value="UniProtKB-UniRule"/>
</dbReference>